<dbReference type="SUPFAM" id="SSF50156">
    <property type="entry name" value="PDZ domain-like"/>
    <property type="match status" value="1"/>
</dbReference>
<dbReference type="InterPro" id="IPR052122">
    <property type="entry name" value="Intracell_Traff_Signaling_Reg"/>
</dbReference>
<dbReference type="InterPro" id="IPR001478">
    <property type="entry name" value="PDZ"/>
</dbReference>
<evidence type="ECO:0000259" key="4">
    <source>
        <dbReference type="PROSITE" id="PS50106"/>
    </source>
</evidence>
<keyword evidence="2" id="KW-0963">Cytoplasm</keyword>
<dbReference type="Proteomes" id="UP000324632">
    <property type="component" value="Chromosome 10"/>
</dbReference>
<dbReference type="PANTHER" id="PTHR15963:SF1">
    <property type="entry name" value="CYTOHESIN-INTERACTING PROTEIN"/>
    <property type="match status" value="1"/>
</dbReference>
<dbReference type="GO" id="GO:0005737">
    <property type="term" value="C:cytoplasm"/>
    <property type="evidence" value="ECO:0007669"/>
    <property type="project" value="UniProtKB-SubCell"/>
</dbReference>
<reference evidence="5 6" key="1">
    <citation type="journal article" date="2019" name="Mol. Ecol. Resour.">
        <title>Chromosome-level genome assembly of Triplophysa tibetana, a fish adapted to the harsh high-altitude environment of the Tibetan Plateau.</title>
        <authorList>
            <person name="Yang X."/>
            <person name="Liu H."/>
            <person name="Ma Z."/>
            <person name="Zou Y."/>
            <person name="Zou M."/>
            <person name="Mao Y."/>
            <person name="Li X."/>
            <person name="Wang H."/>
            <person name="Chen T."/>
            <person name="Wang W."/>
            <person name="Yang R."/>
        </authorList>
    </citation>
    <scope>NUCLEOTIDE SEQUENCE [LARGE SCALE GENOMIC DNA]</scope>
    <source>
        <strain evidence="5">TTIB1903HZAU</strain>
        <tissue evidence="5">Muscle</tissue>
    </source>
</reference>
<dbReference type="Pfam" id="PF00595">
    <property type="entry name" value="PDZ"/>
    <property type="match status" value="1"/>
</dbReference>
<keyword evidence="6" id="KW-1185">Reference proteome</keyword>
<comment type="caution">
    <text evidence="5">The sequence shown here is derived from an EMBL/GenBank/DDBJ whole genome shotgun (WGS) entry which is preliminary data.</text>
</comment>
<evidence type="ECO:0000256" key="1">
    <source>
        <dbReference type="ARBA" id="ARBA00004496"/>
    </source>
</evidence>
<comment type="subcellular location">
    <subcellularLocation>
        <location evidence="1">Cytoplasm</location>
    </subcellularLocation>
</comment>
<feature type="domain" description="PDZ" evidence="4">
    <location>
        <begin position="80"/>
        <end position="169"/>
    </location>
</feature>
<evidence type="ECO:0000256" key="2">
    <source>
        <dbReference type="ARBA" id="ARBA00022490"/>
    </source>
</evidence>
<feature type="region of interest" description="Disordered" evidence="3">
    <location>
        <begin position="38"/>
        <end position="58"/>
    </location>
</feature>
<dbReference type="AlphaFoldDB" id="A0A5A9P4N6"/>
<protein>
    <submittedName>
        <fullName evidence="5">Cytohesin-interacting protein</fullName>
    </submittedName>
</protein>
<evidence type="ECO:0000256" key="3">
    <source>
        <dbReference type="SAM" id="MobiDB-lite"/>
    </source>
</evidence>
<dbReference type="Gene3D" id="2.30.42.10">
    <property type="match status" value="1"/>
</dbReference>
<evidence type="ECO:0000313" key="6">
    <source>
        <dbReference type="Proteomes" id="UP000324632"/>
    </source>
</evidence>
<dbReference type="PROSITE" id="PS50106">
    <property type="entry name" value="PDZ"/>
    <property type="match status" value="1"/>
</dbReference>
<dbReference type="CDD" id="cd06713">
    <property type="entry name" value="PDZ_tamalin_CYTIP-like"/>
    <property type="match status" value="1"/>
</dbReference>
<gene>
    <name evidence="5" type="ORF">E1301_Tti012847</name>
</gene>
<dbReference type="EMBL" id="SOYY01000010">
    <property type="protein sequence ID" value="KAA0716069.1"/>
    <property type="molecule type" value="Genomic_DNA"/>
</dbReference>
<dbReference type="SMART" id="SM00228">
    <property type="entry name" value="PDZ"/>
    <property type="match status" value="1"/>
</dbReference>
<proteinExistence type="predicted"/>
<dbReference type="InterPro" id="IPR036034">
    <property type="entry name" value="PDZ_sf"/>
</dbReference>
<accession>A0A5A9P4N6</accession>
<sequence length="366" mass="40978">MTSNKNFKAPLKQQLSMESYMIDGSQKKKSLLWRRRSLSNSVKNSNNDETKGRTLSRTCSQLSRTHSTSLVDYTDPQRTVIVLEKQDNEAFGFEVQTYGLKGKNSSMVEMCTFVCSVQEGSAAEAAGLTADDIILSVNGVTIEGATHQHIIELIRESTNELKLETVSGSVVKRIELEKKMHYLKRTLREKWVELQYITRQEKLLTRGNLNENDQHPSVDSMMSLLSPTGLSDQRFSSDSSCRSIVTDYSEDGAFLPSVFDDSSPFSPTVSNDGFFQVGVPASTIALEPDVPNMVFTKPSMSSSSFGHQKLLLTSNKTPTENTTSPLRTIHTTFTFLQTHGLGTSLHHQMFRLDRLIQKSLIKRNMT</sequence>
<evidence type="ECO:0000313" key="5">
    <source>
        <dbReference type="EMBL" id="KAA0716069.1"/>
    </source>
</evidence>
<dbReference type="PANTHER" id="PTHR15963">
    <property type="entry name" value="GENERAL RECEPTOR FOR PHOSPHOINOSITIDES 1-ASSOCIATED SCAFFOLD PROTEIN-RELATED"/>
    <property type="match status" value="1"/>
</dbReference>
<name>A0A5A9P4N6_9TELE</name>
<organism evidence="5 6">
    <name type="scientific">Triplophysa tibetana</name>
    <dbReference type="NCBI Taxonomy" id="1572043"/>
    <lineage>
        <taxon>Eukaryota</taxon>
        <taxon>Metazoa</taxon>
        <taxon>Chordata</taxon>
        <taxon>Craniata</taxon>
        <taxon>Vertebrata</taxon>
        <taxon>Euteleostomi</taxon>
        <taxon>Actinopterygii</taxon>
        <taxon>Neopterygii</taxon>
        <taxon>Teleostei</taxon>
        <taxon>Ostariophysi</taxon>
        <taxon>Cypriniformes</taxon>
        <taxon>Nemacheilidae</taxon>
        <taxon>Triplophysa</taxon>
    </lineage>
</organism>